<reference evidence="1" key="1">
    <citation type="submission" date="2021-06" db="EMBL/GenBank/DDBJ databases">
        <title>Updating the genus Pseudomonas: Description of 43 new species and partition of the Pseudomonas putida group.</title>
        <authorList>
            <person name="Girard L."/>
            <person name="Lood C."/>
            <person name="Vandamme P."/>
            <person name="Rokni-Zadeh H."/>
            <person name="Van Noort V."/>
            <person name="Hofte M."/>
            <person name="Lavigne R."/>
            <person name="De Mot R."/>
        </authorList>
    </citation>
    <scope>NUCLEOTIDE SEQUENCE</scope>
    <source>
        <strain evidence="1">SWRI79</strain>
    </source>
</reference>
<name>A0ABS6Q007_9PSED</name>
<sequence>MKFPTALAALESISALERSGGRWLITLSDVPGWCWEYPQGLCVALVIERPSIDDQWLIQLTLWLASVPGSLDDSLLLEGDRLLLVRRYELDLTSVELETRINRQLTIARWLATHGEEQQESTDSAVAGRWA</sequence>
<gene>
    <name evidence="1" type="ORF">KVG95_21105</name>
</gene>
<evidence type="ECO:0008006" key="3">
    <source>
        <dbReference type="Google" id="ProtNLM"/>
    </source>
</evidence>
<protein>
    <recommendedName>
        <fullName evidence="3">Type III secretion protein</fullName>
    </recommendedName>
</protein>
<keyword evidence="2" id="KW-1185">Reference proteome</keyword>
<dbReference type="Proteomes" id="UP000886900">
    <property type="component" value="Unassembled WGS sequence"/>
</dbReference>
<evidence type="ECO:0000313" key="2">
    <source>
        <dbReference type="Proteomes" id="UP000886900"/>
    </source>
</evidence>
<dbReference type="EMBL" id="JAHSTV010000010">
    <property type="protein sequence ID" value="MBV4465829.1"/>
    <property type="molecule type" value="Genomic_DNA"/>
</dbReference>
<comment type="caution">
    <text evidence="1">The sequence shown here is derived from an EMBL/GenBank/DDBJ whole genome shotgun (WGS) entry which is preliminary data.</text>
</comment>
<evidence type="ECO:0000313" key="1">
    <source>
        <dbReference type="EMBL" id="MBV4465829.1"/>
    </source>
</evidence>
<accession>A0ABS6Q007</accession>
<dbReference type="RefSeq" id="WP_217857803.1">
    <property type="nucleotide sequence ID" value="NZ_JAHSTV010000010.1"/>
</dbReference>
<proteinExistence type="predicted"/>
<organism evidence="1 2">
    <name type="scientific">Pseudomonas farris</name>
    <dbReference type="NCBI Taxonomy" id="2841207"/>
    <lineage>
        <taxon>Bacteria</taxon>
        <taxon>Pseudomonadati</taxon>
        <taxon>Pseudomonadota</taxon>
        <taxon>Gammaproteobacteria</taxon>
        <taxon>Pseudomonadales</taxon>
        <taxon>Pseudomonadaceae</taxon>
        <taxon>Pseudomonas</taxon>
    </lineage>
</organism>